<dbReference type="AlphaFoldDB" id="A0A8H9H4B5"/>
<evidence type="ECO:0000313" key="2">
    <source>
        <dbReference type="EMBL" id="GGO27756.1"/>
    </source>
</evidence>
<keyword evidence="3" id="KW-1185">Reference proteome</keyword>
<dbReference type="Pfam" id="PF12802">
    <property type="entry name" value="MarR_2"/>
    <property type="match status" value="1"/>
</dbReference>
<dbReference type="InterPro" id="IPR039422">
    <property type="entry name" value="MarR/SlyA-like"/>
</dbReference>
<dbReference type="SMART" id="SM00347">
    <property type="entry name" value="HTH_MARR"/>
    <property type="match status" value="1"/>
</dbReference>
<proteinExistence type="predicted"/>
<protein>
    <submittedName>
        <fullName evidence="2">MarR family transcriptional regulator</fullName>
    </submittedName>
</protein>
<dbReference type="EMBL" id="BMMN01000016">
    <property type="protein sequence ID" value="GGO27756.1"/>
    <property type="molecule type" value="Genomic_DNA"/>
</dbReference>
<name>A0A8H9H4B5_9ACTN</name>
<dbReference type="Gene3D" id="1.10.10.10">
    <property type="entry name" value="Winged helix-like DNA-binding domain superfamily/Winged helix DNA-binding domain"/>
    <property type="match status" value="1"/>
</dbReference>
<dbReference type="PROSITE" id="PS50995">
    <property type="entry name" value="HTH_MARR_2"/>
    <property type="match status" value="1"/>
</dbReference>
<dbReference type="Proteomes" id="UP000653480">
    <property type="component" value="Unassembled WGS sequence"/>
</dbReference>
<reference evidence="2" key="1">
    <citation type="journal article" date="2014" name="Int. J. Syst. Evol. Microbiol.">
        <title>Complete genome sequence of Corynebacterium casei LMG S-19264T (=DSM 44701T), isolated from a smear-ripened cheese.</title>
        <authorList>
            <consortium name="US DOE Joint Genome Institute (JGI-PGF)"/>
            <person name="Walter F."/>
            <person name="Albersmeier A."/>
            <person name="Kalinowski J."/>
            <person name="Ruckert C."/>
        </authorList>
    </citation>
    <scope>NUCLEOTIDE SEQUENCE</scope>
    <source>
        <strain evidence="2">CGMCC 4.7138</strain>
    </source>
</reference>
<feature type="domain" description="HTH marR-type" evidence="1">
    <location>
        <begin position="22"/>
        <end position="158"/>
    </location>
</feature>
<dbReference type="InterPro" id="IPR036388">
    <property type="entry name" value="WH-like_DNA-bd_sf"/>
</dbReference>
<accession>A0A8H9H4B5</accession>
<dbReference type="OrthoDB" id="5432081at2"/>
<dbReference type="SUPFAM" id="SSF46785">
    <property type="entry name" value="Winged helix' DNA-binding domain"/>
    <property type="match status" value="1"/>
</dbReference>
<sequence>MTTPPPVPPVPPAQPEPLTADEEALIRALPRLIYALPRAIDADMVREQQLPLIEWITLMRLSEAPQRRMRMGELAVACELSLSGMTRIVTVLERQGWVERLRCDADARGLNAVLTDAGLARLERAWPSNLASLRRHFLDHLEGVDLARLARAVQNVAGNA</sequence>
<evidence type="ECO:0000259" key="1">
    <source>
        <dbReference type="PROSITE" id="PS50995"/>
    </source>
</evidence>
<evidence type="ECO:0000313" key="3">
    <source>
        <dbReference type="Proteomes" id="UP000653480"/>
    </source>
</evidence>
<dbReference type="PANTHER" id="PTHR33164:SF99">
    <property type="entry name" value="MARR FAMILY REGULATORY PROTEIN"/>
    <property type="match status" value="1"/>
</dbReference>
<dbReference type="GO" id="GO:0003700">
    <property type="term" value="F:DNA-binding transcription factor activity"/>
    <property type="evidence" value="ECO:0007669"/>
    <property type="project" value="InterPro"/>
</dbReference>
<dbReference type="PANTHER" id="PTHR33164">
    <property type="entry name" value="TRANSCRIPTIONAL REGULATOR, MARR FAMILY"/>
    <property type="match status" value="1"/>
</dbReference>
<reference evidence="2" key="2">
    <citation type="submission" date="2020-09" db="EMBL/GenBank/DDBJ databases">
        <authorList>
            <person name="Sun Q."/>
            <person name="Zhou Y."/>
        </authorList>
    </citation>
    <scope>NUCLEOTIDE SEQUENCE</scope>
    <source>
        <strain evidence="2">CGMCC 4.7138</strain>
    </source>
</reference>
<gene>
    <name evidence="2" type="ORF">GCM10011574_61450</name>
</gene>
<organism evidence="2 3">
    <name type="scientific">Microbispora bryophytorum</name>
    <dbReference type="NCBI Taxonomy" id="1460882"/>
    <lineage>
        <taxon>Bacteria</taxon>
        <taxon>Bacillati</taxon>
        <taxon>Actinomycetota</taxon>
        <taxon>Actinomycetes</taxon>
        <taxon>Streptosporangiales</taxon>
        <taxon>Streptosporangiaceae</taxon>
        <taxon>Microbispora</taxon>
    </lineage>
</organism>
<dbReference type="GO" id="GO:0006950">
    <property type="term" value="P:response to stress"/>
    <property type="evidence" value="ECO:0007669"/>
    <property type="project" value="TreeGrafter"/>
</dbReference>
<dbReference type="RefSeq" id="WP_142574777.1">
    <property type="nucleotide sequence ID" value="NZ_BMMN01000016.1"/>
</dbReference>
<dbReference type="GeneID" id="97249406"/>
<comment type="caution">
    <text evidence="2">The sequence shown here is derived from an EMBL/GenBank/DDBJ whole genome shotgun (WGS) entry which is preliminary data.</text>
</comment>
<dbReference type="InterPro" id="IPR036390">
    <property type="entry name" value="WH_DNA-bd_sf"/>
</dbReference>
<dbReference type="InterPro" id="IPR000835">
    <property type="entry name" value="HTH_MarR-typ"/>
</dbReference>